<evidence type="ECO:0000256" key="6">
    <source>
        <dbReference type="ARBA" id="ARBA00022989"/>
    </source>
</evidence>
<sequence>MPLLDLLVLCLIFFCTSVISVVTGATSLITVPTLLAFGLPTTTALGTNMLALTVMSVGASVPFWQGDALDRPRLPLLIALTVIGSLLGALLVFAVPSGWLPLIIAAAMLVVAGVVLRPRHTVTTAAASPPSPPRLALGYGLTLLLAVYGGFFSGGYVTLLTAAFLAAFRLPFLKAVATTKVINVASSLVATVIFASRGAVDWPLGGLLSAVMYVGATLGARWTLRLDERWIRRLFVTTVLVLAVKTLMLDVPWARLMTGWGPGPG</sequence>
<evidence type="ECO:0000256" key="4">
    <source>
        <dbReference type="ARBA" id="ARBA00022475"/>
    </source>
</evidence>
<keyword evidence="6 8" id="KW-1133">Transmembrane helix</keyword>
<keyword evidence="4 8" id="KW-1003">Cell membrane</keyword>
<evidence type="ECO:0000256" key="3">
    <source>
        <dbReference type="ARBA" id="ARBA00022448"/>
    </source>
</evidence>
<evidence type="ECO:0000256" key="5">
    <source>
        <dbReference type="ARBA" id="ARBA00022692"/>
    </source>
</evidence>
<dbReference type="AlphaFoldDB" id="A0A2I9CTG5"/>
<feature type="transmembrane region" description="Helical" evidence="8">
    <location>
        <begin position="137"/>
        <end position="166"/>
    </location>
</feature>
<dbReference type="Proteomes" id="UP000236569">
    <property type="component" value="Unassembled WGS sequence"/>
</dbReference>
<evidence type="ECO:0000256" key="1">
    <source>
        <dbReference type="ARBA" id="ARBA00004651"/>
    </source>
</evidence>
<name>A0A2I9CTG5_9DEIO</name>
<evidence type="ECO:0000313" key="9">
    <source>
        <dbReference type="EMBL" id="GBF05063.1"/>
    </source>
</evidence>
<dbReference type="PANTHER" id="PTHR30269:SF0">
    <property type="entry name" value="MEMBRANE TRANSPORTER PROTEIN YFCA-RELATED"/>
    <property type="match status" value="1"/>
</dbReference>
<evidence type="ECO:0000256" key="7">
    <source>
        <dbReference type="ARBA" id="ARBA00023136"/>
    </source>
</evidence>
<evidence type="ECO:0000256" key="8">
    <source>
        <dbReference type="RuleBase" id="RU363041"/>
    </source>
</evidence>
<keyword evidence="10" id="KW-1185">Reference proteome</keyword>
<accession>A0A2I9CTG5</accession>
<organism evidence="9 10">
    <name type="scientific">Deinococcus aerius</name>
    <dbReference type="NCBI Taxonomy" id="200253"/>
    <lineage>
        <taxon>Bacteria</taxon>
        <taxon>Thermotogati</taxon>
        <taxon>Deinococcota</taxon>
        <taxon>Deinococci</taxon>
        <taxon>Deinococcales</taxon>
        <taxon>Deinococcaceae</taxon>
        <taxon>Deinococcus</taxon>
    </lineage>
</organism>
<dbReference type="Pfam" id="PF01925">
    <property type="entry name" value="TauE"/>
    <property type="match status" value="1"/>
</dbReference>
<protein>
    <recommendedName>
        <fullName evidence="8">Probable membrane transporter protein</fullName>
    </recommendedName>
</protein>
<dbReference type="InterPro" id="IPR052017">
    <property type="entry name" value="TSUP"/>
</dbReference>
<proteinExistence type="inferred from homology"/>
<keyword evidence="5 8" id="KW-0812">Transmembrane</keyword>
<feature type="transmembrane region" description="Helical" evidence="8">
    <location>
        <begin position="76"/>
        <end position="93"/>
    </location>
</feature>
<feature type="transmembrane region" description="Helical" evidence="8">
    <location>
        <begin position="44"/>
        <end position="64"/>
    </location>
</feature>
<dbReference type="GO" id="GO:0005886">
    <property type="term" value="C:plasma membrane"/>
    <property type="evidence" value="ECO:0007669"/>
    <property type="project" value="UniProtKB-SubCell"/>
</dbReference>
<feature type="transmembrane region" description="Helical" evidence="8">
    <location>
        <begin position="99"/>
        <end position="116"/>
    </location>
</feature>
<comment type="similarity">
    <text evidence="2 8">Belongs to the 4-toluene sulfonate uptake permease (TSUP) (TC 2.A.102) family.</text>
</comment>
<keyword evidence="7 8" id="KW-0472">Membrane</keyword>
<reference evidence="10" key="1">
    <citation type="submission" date="2018-01" db="EMBL/GenBank/DDBJ databases">
        <title>Draft Genome Sequence of the Radioresistant Bacterium Deinococcus aerius TR0125, Isolated from the Higher Atmosphere above Japan.</title>
        <authorList>
            <person name="Satoh K."/>
            <person name="Arai H."/>
            <person name="Sanzen T."/>
            <person name="Kawaguchi Y."/>
            <person name="Hayashi H."/>
            <person name="Yokobori S."/>
            <person name="Yamagishi A."/>
            <person name="Oono Y."/>
            <person name="Narumi I."/>
        </authorList>
    </citation>
    <scope>NUCLEOTIDE SEQUENCE [LARGE SCALE GENOMIC DNA]</scope>
    <source>
        <strain evidence="10">TR0125</strain>
    </source>
</reference>
<keyword evidence="3" id="KW-0813">Transport</keyword>
<dbReference type="OrthoDB" id="3782574at2"/>
<comment type="subcellular location">
    <subcellularLocation>
        <location evidence="1 8">Cell membrane</location>
        <topology evidence="1 8">Multi-pass membrane protein</topology>
    </subcellularLocation>
</comment>
<feature type="transmembrane region" description="Helical" evidence="8">
    <location>
        <begin position="230"/>
        <end position="248"/>
    </location>
</feature>
<comment type="caution">
    <text evidence="9">The sequence shown here is derived from an EMBL/GenBank/DDBJ whole genome shotgun (WGS) entry which is preliminary data.</text>
</comment>
<dbReference type="RefSeq" id="WP_103128508.1">
    <property type="nucleotide sequence ID" value="NZ_BFAG01000003.1"/>
</dbReference>
<dbReference type="InterPro" id="IPR002781">
    <property type="entry name" value="TM_pro_TauE-like"/>
</dbReference>
<dbReference type="EMBL" id="BFAG01000003">
    <property type="protein sequence ID" value="GBF05063.1"/>
    <property type="molecule type" value="Genomic_DNA"/>
</dbReference>
<dbReference type="PANTHER" id="PTHR30269">
    <property type="entry name" value="TRANSMEMBRANE PROTEIN YFCA"/>
    <property type="match status" value="1"/>
</dbReference>
<gene>
    <name evidence="9" type="ORF">DAERI_030229</name>
</gene>
<feature type="transmembrane region" description="Helical" evidence="8">
    <location>
        <begin position="202"/>
        <end position="224"/>
    </location>
</feature>
<evidence type="ECO:0000313" key="10">
    <source>
        <dbReference type="Proteomes" id="UP000236569"/>
    </source>
</evidence>
<evidence type="ECO:0000256" key="2">
    <source>
        <dbReference type="ARBA" id="ARBA00009142"/>
    </source>
</evidence>